<keyword evidence="3" id="KW-0255">Endonuclease</keyword>
<feature type="domain" description="YhcG N-terminal" evidence="2">
    <location>
        <begin position="12"/>
        <end position="170"/>
    </location>
</feature>
<dbReference type="Proteomes" id="UP000184368">
    <property type="component" value="Unassembled WGS sequence"/>
</dbReference>
<dbReference type="GO" id="GO:0004519">
    <property type="term" value="F:endonuclease activity"/>
    <property type="evidence" value="ECO:0007669"/>
    <property type="project" value="UniProtKB-KW"/>
</dbReference>
<dbReference type="InterPro" id="IPR041527">
    <property type="entry name" value="YhcG_N"/>
</dbReference>
<dbReference type="STRING" id="1302690.BUE76_21950"/>
<dbReference type="OrthoDB" id="9801263at2"/>
<keyword evidence="4" id="KW-1185">Reference proteome</keyword>
<evidence type="ECO:0000259" key="1">
    <source>
        <dbReference type="Pfam" id="PF06250"/>
    </source>
</evidence>
<organism evidence="3 4">
    <name type="scientific">Cnuella takakiae</name>
    <dbReference type="NCBI Taxonomy" id="1302690"/>
    <lineage>
        <taxon>Bacteria</taxon>
        <taxon>Pseudomonadati</taxon>
        <taxon>Bacteroidota</taxon>
        <taxon>Chitinophagia</taxon>
        <taxon>Chitinophagales</taxon>
        <taxon>Chitinophagaceae</taxon>
        <taxon>Cnuella</taxon>
    </lineage>
</organism>
<dbReference type="Pfam" id="PF17761">
    <property type="entry name" value="DUF1016_N"/>
    <property type="match status" value="1"/>
</dbReference>
<dbReference type="InterPro" id="IPR009362">
    <property type="entry name" value="YhcG_C"/>
</dbReference>
<accession>A0A1M4ZCY9</accession>
<sequence>MNPAANNSLYHDIKTILQEARQSAYRAVNFAMVVAYWEIGQRIVEHDQGGSERAAYGTGLLKELAKQLTADFGKGFTVANLENFRKFYQAFPENSYAVRRNLNNEKSHAASDPPSKNSYALRPELSWTHYRLLMRVDNEAARRYYMAETIAQNWSSRALERQINSFYYDRIIATQNPRPLQEEAGQHTSVLAASPEDFIKDPYVLEFLNLPSETGFLEKDLEAAIIQKLQQFLLELGKGFSFVAQQKRISADGEHFFVDLVFYNYILKCFVLIDLKLGKLTHGDIGQMDFYVRWFEDNMKTASDNPTIGIILCSEKNETVVKYSVLKDSKQLFASKYKIYLPSEEELKKEVERELTHYKQTHHE</sequence>
<dbReference type="InterPro" id="IPR011856">
    <property type="entry name" value="tRNA_endonuc-like_dom_sf"/>
</dbReference>
<reference evidence="3 4" key="1">
    <citation type="submission" date="2016-11" db="EMBL/GenBank/DDBJ databases">
        <authorList>
            <person name="Jaros S."/>
            <person name="Januszkiewicz K."/>
            <person name="Wedrychowicz H."/>
        </authorList>
    </citation>
    <scope>NUCLEOTIDE SEQUENCE [LARGE SCALE GENOMIC DNA]</scope>
    <source>
        <strain evidence="3 4">DSM 26897</strain>
    </source>
</reference>
<dbReference type="InterPro" id="IPR053148">
    <property type="entry name" value="PD-DEXK-like_domain"/>
</dbReference>
<name>A0A1M4ZCY9_9BACT</name>
<evidence type="ECO:0000259" key="2">
    <source>
        <dbReference type="Pfam" id="PF17761"/>
    </source>
</evidence>
<feature type="domain" description="YhcG PDDEXK nuclease" evidence="1">
    <location>
        <begin position="197"/>
        <end position="351"/>
    </location>
</feature>
<gene>
    <name evidence="3" type="ORF">SAMN05444008_105177</name>
</gene>
<evidence type="ECO:0000313" key="3">
    <source>
        <dbReference type="EMBL" id="SHF15881.1"/>
    </source>
</evidence>
<evidence type="ECO:0000313" key="4">
    <source>
        <dbReference type="Proteomes" id="UP000184368"/>
    </source>
</evidence>
<dbReference type="PANTHER" id="PTHR30547">
    <property type="entry name" value="UNCHARACTERIZED PROTEIN YHCG-RELATED"/>
    <property type="match status" value="1"/>
</dbReference>
<dbReference type="Gene3D" id="3.40.1350.10">
    <property type="match status" value="1"/>
</dbReference>
<dbReference type="Pfam" id="PF06250">
    <property type="entry name" value="YhcG_C"/>
    <property type="match status" value="1"/>
</dbReference>
<dbReference type="PANTHER" id="PTHR30547:SF5">
    <property type="entry name" value="NUCLEASE YHCG-RELATED"/>
    <property type="match status" value="1"/>
</dbReference>
<keyword evidence="3" id="KW-0540">Nuclease</keyword>
<dbReference type="RefSeq" id="WP_073041918.1">
    <property type="nucleotide sequence ID" value="NZ_FQUO01000005.1"/>
</dbReference>
<dbReference type="AlphaFoldDB" id="A0A1M4ZCY9"/>
<protein>
    <submittedName>
        <fullName evidence="3">Predicted nuclease of restriction endonuclease-like (RecB) superfamily, DUF1016 family</fullName>
    </submittedName>
</protein>
<keyword evidence="3" id="KW-0378">Hydrolase</keyword>
<proteinExistence type="predicted"/>
<dbReference type="GO" id="GO:0003676">
    <property type="term" value="F:nucleic acid binding"/>
    <property type="evidence" value="ECO:0007669"/>
    <property type="project" value="InterPro"/>
</dbReference>
<dbReference type="EMBL" id="FQUO01000005">
    <property type="protein sequence ID" value="SHF15881.1"/>
    <property type="molecule type" value="Genomic_DNA"/>
</dbReference>